<gene>
    <name evidence="2" type="ORF">BJ878DRAFT_480018</name>
</gene>
<dbReference type="Proteomes" id="UP000887226">
    <property type="component" value="Unassembled WGS sequence"/>
</dbReference>
<dbReference type="Pfam" id="PF14027">
    <property type="entry name" value="Questin_oxidase"/>
    <property type="match status" value="1"/>
</dbReference>
<dbReference type="EMBL" id="MU253895">
    <property type="protein sequence ID" value="KAG9244599.1"/>
    <property type="molecule type" value="Genomic_DNA"/>
</dbReference>
<keyword evidence="1" id="KW-0560">Oxidoreductase</keyword>
<evidence type="ECO:0000313" key="3">
    <source>
        <dbReference type="Proteomes" id="UP000887226"/>
    </source>
</evidence>
<sequence>MSAPMIAWVPVVNRIYRYLTAPSNRGAQYIDLPSVQVHDVETAPEKRPRTLKHLIRANHSNYSIIYHHGQFHNHMNHLLGSAYLFGATVEQLQTIYDEESEELEAWQDSPNEILVDDWRDYLGNKKYQRAYVDFFEDQLALEFDYDWKKVIEAYLFAGKEPLVNGLIGGLGHPLIHLSYAYELQNKELAMEALGMTSVCYDFLHKYLDDPRYTKAPTYSTTSPLEILYNINADTRLDGVFDSKGYHNMAVLFKNHEDIVMEHWNGWTITNPTEQFRQSQEAAVALLVRTVDPGTHGYDFFLCHVLTTSHAIRILLPLIPKRFHVTLVREWWLLTISVYIAQLRPKIDGDIKPSPTKQWAYVKDKALNSPWSGDAHYVKALRAMREAAFTWGDTHEYYLSAAVTLADDFHGWTGNTYI</sequence>
<dbReference type="AlphaFoldDB" id="A0A9P7Z3A5"/>
<dbReference type="GO" id="GO:0016491">
    <property type="term" value="F:oxidoreductase activity"/>
    <property type="evidence" value="ECO:0007669"/>
    <property type="project" value="UniProtKB-KW"/>
</dbReference>
<dbReference type="PANTHER" id="PTHR35870:SF6">
    <property type="entry name" value="MGS207 PROTEIN"/>
    <property type="match status" value="1"/>
</dbReference>
<evidence type="ECO:0000256" key="1">
    <source>
        <dbReference type="ARBA" id="ARBA00023002"/>
    </source>
</evidence>
<reference evidence="2" key="1">
    <citation type="journal article" date="2021" name="IMA Fungus">
        <title>Genomic characterization of three marine fungi, including Emericellopsis atlantica sp. nov. with signatures of a generalist lifestyle and marine biomass degradation.</title>
        <authorList>
            <person name="Hagestad O.C."/>
            <person name="Hou L."/>
            <person name="Andersen J.H."/>
            <person name="Hansen E.H."/>
            <person name="Altermark B."/>
            <person name="Li C."/>
            <person name="Kuhnert E."/>
            <person name="Cox R.J."/>
            <person name="Crous P.W."/>
            <person name="Spatafora J.W."/>
            <person name="Lail K."/>
            <person name="Amirebrahimi M."/>
            <person name="Lipzen A."/>
            <person name="Pangilinan J."/>
            <person name="Andreopoulos W."/>
            <person name="Hayes R.D."/>
            <person name="Ng V."/>
            <person name="Grigoriev I.V."/>
            <person name="Jackson S.A."/>
            <person name="Sutton T.D.S."/>
            <person name="Dobson A.D.W."/>
            <person name="Rama T."/>
        </authorList>
    </citation>
    <scope>NUCLEOTIDE SEQUENCE</scope>
    <source>
        <strain evidence="2">TRa3180A</strain>
    </source>
</reference>
<keyword evidence="3" id="KW-1185">Reference proteome</keyword>
<name>A0A9P7Z3A5_9HELO</name>
<organism evidence="2 3">
    <name type="scientific">Calycina marina</name>
    <dbReference type="NCBI Taxonomy" id="1763456"/>
    <lineage>
        <taxon>Eukaryota</taxon>
        <taxon>Fungi</taxon>
        <taxon>Dikarya</taxon>
        <taxon>Ascomycota</taxon>
        <taxon>Pezizomycotina</taxon>
        <taxon>Leotiomycetes</taxon>
        <taxon>Helotiales</taxon>
        <taxon>Pezizellaceae</taxon>
        <taxon>Calycina</taxon>
    </lineage>
</organism>
<dbReference type="InterPro" id="IPR025337">
    <property type="entry name" value="Questin_oxidase-like"/>
</dbReference>
<comment type="caution">
    <text evidence="2">The sequence shown here is derived from an EMBL/GenBank/DDBJ whole genome shotgun (WGS) entry which is preliminary data.</text>
</comment>
<dbReference type="OrthoDB" id="10265971at2759"/>
<dbReference type="PANTHER" id="PTHR35870">
    <property type="entry name" value="PROTEIN, PUTATIVE (AFU_ORTHOLOGUE AFUA_5G03330)-RELATED"/>
    <property type="match status" value="1"/>
</dbReference>
<proteinExistence type="predicted"/>
<evidence type="ECO:0000313" key="2">
    <source>
        <dbReference type="EMBL" id="KAG9244599.1"/>
    </source>
</evidence>
<evidence type="ECO:0008006" key="4">
    <source>
        <dbReference type="Google" id="ProtNLM"/>
    </source>
</evidence>
<accession>A0A9P7Z3A5</accession>
<protein>
    <recommendedName>
        <fullName evidence="4">Oxidoreductase AflY</fullName>
    </recommendedName>
</protein>